<proteinExistence type="predicted"/>
<feature type="signal peptide" evidence="1">
    <location>
        <begin position="1"/>
        <end position="20"/>
    </location>
</feature>
<evidence type="ECO:0008006" key="4">
    <source>
        <dbReference type="Google" id="ProtNLM"/>
    </source>
</evidence>
<dbReference type="PROSITE" id="PS51257">
    <property type="entry name" value="PROKAR_LIPOPROTEIN"/>
    <property type="match status" value="1"/>
</dbReference>
<dbReference type="AlphaFoldDB" id="A0A840KCS7"/>
<keyword evidence="3" id="KW-1185">Reference proteome</keyword>
<evidence type="ECO:0000313" key="2">
    <source>
        <dbReference type="EMBL" id="MBB4806315.1"/>
    </source>
</evidence>
<accession>A0A840KCS7</accession>
<gene>
    <name evidence="2" type="ORF">HNP38_001587</name>
</gene>
<dbReference type="EMBL" id="JACHLE010000001">
    <property type="protein sequence ID" value="MBB4806315.1"/>
    <property type="molecule type" value="Genomic_DNA"/>
</dbReference>
<comment type="caution">
    <text evidence="2">The sequence shown here is derived from an EMBL/GenBank/DDBJ whole genome shotgun (WGS) entry which is preliminary data.</text>
</comment>
<reference evidence="2 3" key="1">
    <citation type="submission" date="2020-08" db="EMBL/GenBank/DDBJ databases">
        <title>Functional genomics of gut bacteria from endangered species of beetles.</title>
        <authorList>
            <person name="Carlos-Shanley C."/>
        </authorList>
    </citation>
    <scope>NUCLEOTIDE SEQUENCE [LARGE SCALE GENOMIC DNA]</scope>
    <source>
        <strain evidence="2 3">S00151</strain>
    </source>
</reference>
<name>A0A840KCS7_9FLAO</name>
<protein>
    <recommendedName>
        <fullName evidence="4">Lipoprotein</fullName>
    </recommendedName>
</protein>
<evidence type="ECO:0000256" key="1">
    <source>
        <dbReference type="SAM" id="SignalP"/>
    </source>
</evidence>
<sequence length="153" mass="17354">MKIFFSAFLLLTFFSCTEKASSEKPVPENSDEITFISLSQIGGHLGNYRIIKATKDSIYLEKGSTSSKTHKEWSSTIKPAIWKQLVSSVNVKDLDHILSSLSIQSADGVDETFQIRTPKKGHVYVNAYYDTIRYKQLQALKDQLEAIIPKEYQ</sequence>
<dbReference type="Proteomes" id="UP000592180">
    <property type="component" value="Unassembled WGS sequence"/>
</dbReference>
<keyword evidence="1" id="KW-0732">Signal</keyword>
<evidence type="ECO:0000313" key="3">
    <source>
        <dbReference type="Proteomes" id="UP000592180"/>
    </source>
</evidence>
<feature type="chain" id="PRO_5032272819" description="Lipoprotein" evidence="1">
    <location>
        <begin position="21"/>
        <end position="153"/>
    </location>
</feature>
<organism evidence="2 3">
    <name type="scientific">Chryseobacterium defluvii</name>
    <dbReference type="NCBI Taxonomy" id="160396"/>
    <lineage>
        <taxon>Bacteria</taxon>
        <taxon>Pseudomonadati</taxon>
        <taxon>Bacteroidota</taxon>
        <taxon>Flavobacteriia</taxon>
        <taxon>Flavobacteriales</taxon>
        <taxon>Weeksellaceae</taxon>
        <taxon>Chryseobacterium group</taxon>
        <taxon>Chryseobacterium</taxon>
    </lineage>
</organism>